<feature type="domain" description="Response regulatory" evidence="3">
    <location>
        <begin position="28"/>
        <end position="140"/>
    </location>
</feature>
<evidence type="ECO:0000256" key="1">
    <source>
        <dbReference type="ARBA" id="ARBA00022553"/>
    </source>
</evidence>
<dbReference type="InterPro" id="IPR050595">
    <property type="entry name" value="Bact_response_regulator"/>
</dbReference>
<dbReference type="Pfam" id="PF00072">
    <property type="entry name" value="Response_reg"/>
    <property type="match status" value="1"/>
</dbReference>
<evidence type="ECO:0000256" key="2">
    <source>
        <dbReference type="PROSITE-ProRule" id="PRU00169"/>
    </source>
</evidence>
<keyword evidence="5" id="KW-1185">Reference proteome</keyword>
<proteinExistence type="predicted"/>
<dbReference type="Gene3D" id="3.40.50.2300">
    <property type="match status" value="1"/>
</dbReference>
<dbReference type="InterPro" id="IPR001789">
    <property type="entry name" value="Sig_transdc_resp-reg_receiver"/>
</dbReference>
<protein>
    <submittedName>
        <fullName evidence="4">Response regulator receiver domain-containing protein</fullName>
    </submittedName>
</protein>
<name>A0A1T5M6P3_9BACT</name>
<dbReference type="AlphaFoldDB" id="A0A1T5M6P3"/>
<evidence type="ECO:0000313" key="5">
    <source>
        <dbReference type="Proteomes" id="UP000190961"/>
    </source>
</evidence>
<reference evidence="4 5" key="1">
    <citation type="submission" date="2017-02" db="EMBL/GenBank/DDBJ databases">
        <authorList>
            <person name="Peterson S.W."/>
        </authorList>
    </citation>
    <scope>NUCLEOTIDE SEQUENCE [LARGE SCALE GENOMIC DNA]</scope>
    <source>
        <strain evidence="4 5">DSM 25262</strain>
    </source>
</reference>
<dbReference type="GO" id="GO:0000160">
    <property type="term" value="P:phosphorelay signal transduction system"/>
    <property type="evidence" value="ECO:0007669"/>
    <property type="project" value="InterPro"/>
</dbReference>
<dbReference type="CDD" id="cd00156">
    <property type="entry name" value="REC"/>
    <property type="match status" value="1"/>
</dbReference>
<gene>
    <name evidence="4" type="ORF">SAMN05660236_4586</name>
</gene>
<keyword evidence="1" id="KW-0597">Phosphoprotein</keyword>
<dbReference type="SMART" id="SM00448">
    <property type="entry name" value="REC"/>
    <property type="match status" value="1"/>
</dbReference>
<evidence type="ECO:0000259" key="3">
    <source>
        <dbReference type="PROSITE" id="PS50110"/>
    </source>
</evidence>
<dbReference type="PROSITE" id="PS50110">
    <property type="entry name" value="RESPONSE_REGULATORY"/>
    <property type="match status" value="1"/>
</dbReference>
<dbReference type="SUPFAM" id="SSF52172">
    <property type="entry name" value="CheY-like"/>
    <property type="match status" value="1"/>
</dbReference>
<organism evidence="4 5">
    <name type="scientific">Ohtaekwangia koreensis</name>
    <dbReference type="NCBI Taxonomy" id="688867"/>
    <lineage>
        <taxon>Bacteria</taxon>
        <taxon>Pseudomonadati</taxon>
        <taxon>Bacteroidota</taxon>
        <taxon>Cytophagia</taxon>
        <taxon>Cytophagales</taxon>
        <taxon>Fulvivirgaceae</taxon>
        <taxon>Ohtaekwangia</taxon>
    </lineage>
</organism>
<evidence type="ECO:0000313" key="4">
    <source>
        <dbReference type="EMBL" id="SKC83897.1"/>
    </source>
</evidence>
<dbReference type="EMBL" id="FUZU01000003">
    <property type="protein sequence ID" value="SKC83897.1"/>
    <property type="molecule type" value="Genomic_DNA"/>
</dbReference>
<dbReference type="InterPro" id="IPR011006">
    <property type="entry name" value="CheY-like_superfamily"/>
</dbReference>
<dbReference type="Proteomes" id="UP000190961">
    <property type="component" value="Unassembled WGS sequence"/>
</dbReference>
<sequence>MNQSTRHSFGNKLNEYSLHTRPMDHKKKILIADDDEDVLLLLRKILHDNGFEVQCLRNANTIVDGMSEWPDLFILNKEMAVIDGIAICKYPKLHKVASNIPIVMISGVDCQQKAKAAGVDCFIEKPLDTTKLLEAINHCLFVPH</sequence>
<dbReference type="PANTHER" id="PTHR44591">
    <property type="entry name" value="STRESS RESPONSE REGULATOR PROTEIN 1"/>
    <property type="match status" value="1"/>
</dbReference>
<comment type="caution">
    <text evidence="2">Lacks conserved residue(s) required for the propagation of feature annotation.</text>
</comment>
<dbReference type="PANTHER" id="PTHR44591:SF3">
    <property type="entry name" value="RESPONSE REGULATORY DOMAIN-CONTAINING PROTEIN"/>
    <property type="match status" value="1"/>
</dbReference>
<accession>A0A1T5M6P3</accession>
<dbReference type="STRING" id="688867.SAMN05660236_4586"/>